<keyword evidence="2 5" id="KW-0963">Cytoplasm</keyword>
<dbReference type="InterPro" id="IPR016181">
    <property type="entry name" value="Acyl_CoA_acyltransferase"/>
</dbReference>
<dbReference type="PANTHER" id="PTHR43420:SF51">
    <property type="entry name" value="PEPTIDYL-LYSINE N-ACETYLTRANSFERASE YIAC"/>
    <property type="match status" value="1"/>
</dbReference>
<dbReference type="GO" id="GO:0008999">
    <property type="term" value="F:protein-N-terminal-alanine acetyltransferase activity"/>
    <property type="evidence" value="ECO:0007669"/>
    <property type="project" value="UniProtKB-UniRule"/>
</dbReference>
<keyword evidence="4 5" id="KW-0012">Acyltransferase</keyword>
<dbReference type="Pfam" id="PF00583">
    <property type="entry name" value="Acetyltransf_1"/>
    <property type="match status" value="1"/>
</dbReference>
<dbReference type="CDD" id="cd04301">
    <property type="entry name" value="NAT_SF"/>
    <property type="match status" value="1"/>
</dbReference>
<comment type="similarity">
    <text evidence="1 5">Belongs to the acetyltransferase family. RimI subfamily.</text>
</comment>
<evidence type="ECO:0000313" key="8">
    <source>
        <dbReference type="Proteomes" id="UP000008315"/>
    </source>
</evidence>
<comment type="catalytic activity">
    <reaction evidence="5">
        <text>N-terminal L-alanyl-[ribosomal protein bS18] + acetyl-CoA = N-terminal N(alpha)-acetyl-L-alanyl-[ribosomal protein bS18] + CoA + H(+)</text>
        <dbReference type="Rhea" id="RHEA:43756"/>
        <dbReference type="Rhea" id="RHEA-COMP:10676"/>
        <dbReference type="Rhea" id="RHEA-COMP:10677"/>
        <dbReference type="ChEBI" id="CHEBI:15378"/>
        <dbReference type="ChEBI" id="CHEBI:57287"/>
        <dbReference type="ChEBI" id="CHEBI:57288"/>
        <dbReference type="ChEBI" id="CHEBI:64718"/>
        <dbReference type="ChEBI" id="CHEBI:83683"/>
        <dbReference type="EC" id="2.3.1.266"/>
    </reaction>
</comment>
<dbReference type="Gene3D" id="3.40.630.30">
    <property type="match status" value="1"/>
</dbReference>
<organism evidence="7 8">
    <name type="scientific">Methylotuvimicrobium alcaliphilum (strain DSM 19304 / NCIMB 14124 / VKM B-2133 / 20Z)</name>
    <name type="common">Methylomicrobium alcaliphilum</name>
    <dbReference type="NCBI Taxonomy" id="1091494"/>
    <lineage>
        <taxon>Bacteria</taxon>
        <taxon>Pseudomonadati</taxon>
        <taxon>Pseudomonadota</taxon>
        <taxon>Gammaproteobacteria</taxon>
        <taxon>Methylococcales</taxon>
        <taxon>Methylococcaceae</taxon>
        <taxon>Methylotuvimicrobium</taxon>
    </lineage>
</organism>
<dbReference type="InterPro" id="IPR000182">
    <property type="entry name" value="GNAT_dom"/>
</dbReference>
<evidence type="ECO:0000256" key="2">
    <source>
        <dbReference type="ARBA" id="ARBA00022490"/>
    </source>
</evidence>
<evidence type="ECO:0000313" key="7">
    <source>
        <dbReference type="EMBL" id="CCE24974.1"/>
    </source>
</evidence>
<evidence type="ECO:0000256" key="4">
    <source>
        <dbReference type="ARBA" id="ARBA00023315"/>
    </source>
</evidence>
<comment type="caution">
    <text evidence="5">Lacks conserved residue(s) required for the propagation of feature annotation.</text>
</comment>
<comment type="subcellular location">
    <subcellularLocation>
        <location evidence="5">Cytoplasm</location>
    </subcellularLocation>
</comment>
<dbReference type="PANTHER" id="PTHR43420">
    <property type="entry name" value="ACETYLTRANSFERASE"/>
    <property type="match status" value="1"/>
</dbReference>
<dbReference type="SUPFAM" id="SSF55729">
    <property type="entry name" value="Acyl-CoA N-acyltransferases (Nat)"/>
    <property type="match status" value="1"/>
</dbReference>
<dbReference type="GO" id="GO:0005737">
    <property type="term" value="C:cytoplasm"/>
    <property type="evidence" value="ECO:0007669"/>
    <property type="project" value="UniProtKB-SubCell"/>
</dbReference>
<dbReference type="InterPro" id="IPR050680">
    <property type="entry name" value="YpeA/RimI_acetyltransf"/>
</dbReference>
<dbReference type="PROSITE" id="PS51186">
    <property type="entry name" value="GNAT"/>
    <property type="match status" value="1"/>
</dbReference>
<dbReference type="InterPro" id="IPR006464">
    <property type="entry name" value="AcTrfase_RimI/Ard1"/>
</dbReference>
<keyword evidence="8" id="KW-1185">Reference proteome</keyword>
<feature type="active site" description="Proton donor" evidence="5">
    <location>
        <position position="148"/>
    </location>
</feature>
<comment type="function">
    <text evidence="5">Acetylates the N-terminal alanine of ribosomal protein bS18.</text>
</comment>
<dbReference type="RefSeq" id="WP_014149731.1">
    <property type="nucleotide sequence ID" value="NC_016112.1"/>
</dbReference>
<dbReference type="AlphaFoldDB" id="G4STH6"/>
<dbReference type="Proteomes" id="UP000008315">
    <property type="component" value="Chromosome"/>
</dbReference>
<reference evidence="8" key="1">
    <citation type="journal article" date="2012" name="J. Bacteriol.">
        <title>Genome sequence of the haloalkaliphilic methanotrophic bacterium Methylomicrobium alcaliphilum 20Z.</title>
        <authorList>
            <person name="Vuilleumier S."/>
            <person name="Khmelenina V.N."/>
            <person name="Bringel F."/>
            <person name="Reshetnikov A.S."/>
            <person name="Lajus A."/>
            <person name="Mangenot S."/>
            <person name="Rouy Z."/>
            <person name="Op den Camp H.J."/>
            <person name="Jetten M.S."/>
            <person name="Dispirito A.A."/>
            <person name="Dunfield P."/>
            <person name="Klotz M.G."/>
            <person name="Semrau J.D."/>
            <person name="Stein L.Y."/>
            <person name="Barbe V."/>
            <person name="Medigue C."/>
            <person name="Trotsenko Y.A."/>
            <person name="Kalyuzhnaya M.G."/>
        </authorList>
    </citation>
    <scope>NUCLEOTIDE SEQUENCE [LARGE SCALE GENOMIC DNA]</scope>
    <source>
        <strain evidence="8">DSM 19304 / NCIMB 14124 / VKM B-2133 / 20Z</strain>
    </source>
</reference>
<gene>
    <name evidence="5 7" type="primary">rimI</name>
    <name evidence="7" type="ordered locus">MEALZ_3310</name>
</gene>
<feature type="binding site" evidence="5">
    <location>
        <position position="141"/>
    </location>
    <ligand>
        <name>acetyl-CoA</name>
        <dbReference type="ChEBI" id="CHEBI:57288"/>
    </ligand>
</feature>
<evidence type="ECO:0000259" key="6">
    <source>
        <dbReference type="PROSITE" id="PS51186"/>
    </source>
</evidence>
<dbReference type="STRING" id="1091494.MEALZ_3310"/>
<evidence type="ECO:0000256" key="1">
    <source>
        <dbReference type="ARBA" id="ARBA00005395"/>
    </source>
</evidence>
<proteinExistence type="inferred from homology"/>
<protein>
    <recommendedName>
        <fullName evidence="5">[Ribosomal protein bS18]-alanine N-acetyltransferase</fullName>
        <ecNumber evidence="5">2.3.1.266</ecNumber>
    </recommendedName>
</protein>
<dbReference type="InterPro" id="IPR043690">
    <property type="entry name" value="RimI"/>
</dbReference>
<feature type="active site" description="Proton acceptor" evidence="5">
    <location>
        <position position="136"/>
    </location>
</feature>
<sequence>MRELLQRFKDIVVYDADREFYAKIFPDSVTRDDLLRMRRMTGKDLSAVLAIENTNYDFPWSEGVFKDCFKAGYSCWVCEDVDRILGYSIVSIAVGEAHILNISVASEEQGQGIGRKMLTHLIEVARWYKTETIFLEVRPSNSGAIALYEKTGFNEIGIRKDYYPAQEGREDALMLALELFY</sequence>
<dbReference type="EMBL" id="FO082060">
    <property type="protein sequence ID" value="CCE24974.1"/>
    <property type="molecule type" value="Genomic_DNA"/>
</dbReference>
<dbReference type="KEGG" id="mah:MEALZ_3310"/>
<keyword evidence="3 5" id="KW-0808">Transferase</keyword>
<evidence type="ECO:0000256" key="3">
    <source>
        <dbReference type="ARBA" id="ARBA00022679"/>
    </source>
</evidence>
<dbReference type="NCBIfam" id="TIGR01575">
    <property type="entry name" value="rimI"/>
    <property type="match status" value="1"/>
</dbReference>
<dbReference type="EC" id="2.3.1.266" evidence="5"/>
<accession>G4STH6</accession>
<feature type="domain" description="N-acetyltransferase" evidence="6">
    <location>
        <begin position="35"/>
        <end position="176"/>
    </location>
</feature>
<dbReference type="PATRIC" id="fig|271065.3.peg.3410"/>
<evidence type="ECO:0000256" key="5">
    <source>
        <dbReference type="HAMAP-Rule" id="MF_02210"/>
    </source>
</evidence>
<name>G4STH6_META2</name>
<dbReference type="HOGENOM" id="CLU_013985_23_2_6"/>
<dbReference type="HAMAP" id="MF_02210">
    <property type="entry name" value="RimI"/>
    <property type="match status" value="1"/>
</dbReference>